<feature type="domain" description="RST" evidence="6">
    <location>
        <begin position="238"/>
        <end position="309"/>
    </location>
</feature>
<dbReference type="PROSITE" id="PS51059">
    <property type="entry name" value="PARP_CATALYTIC"/>
    <property type="match status" value="1"/>
</dbReference>
<accession>A0AAW0KH07</accession>
<dbReference type="GO" id="GO:0003950">
    <property type="term" value="F:NAD+ poly-ADP-ribosyltransferase activity"/>
    <property type="evidence" value="ECO:0007669"/>
    <property type="project" value="InterPro"/>
</dbReference>
<reference evidence="7 8" key="1">
    <citation type="journal article" date="2018" name="Sci. Data">
        <title>The draft genome sequence of cork oak.</title>
        <authorList>
            <person name="Ramos A.M."/>
            <person name="Usie A."/>
            <person name="Barbosa P."/>
            <person name="Barros P.M."/>
            <person name="Capote T."/>
            <person name="Chaves I."/>
            <person name="Simoes F."/>
            <person name="Abreu I."/>
            <person name="Carrasquinho I."/>
            <person name="Faro C."/>
            <person name="Guimaraes J.B."/>
            <person name="Mendonca D."/>
            <person name="Nobrega F."/>
            <person name="Rodrigues L."/>
            <person name="Saibo N.J.M."/>
            <person name="Varela M.C."/>
            <person name="Egas C."/>
            <person name="Matos J."/>
            <person name="Miguel C.M."/>
            <person name="Oliveira M.M."/>
            <person name="Ricardo C.P."/>
            <person name="Goncalves S."/>
        </authorList>
    </citation>
    <scope>NUCLEOTIDE SEQUENCE [LARGE SCALE GENOMIC DNA]</scope>
    <source>
        <strain evidence="8">cv. HL8</strain>
    </source>
</reference>
<keyword evidence="2" id="KW-0217">Developmental protein</keyword>
<evidence type="ECO:0000256" key="1">
    <source>
        <dbReference type="ARBA" id="ARBA00004123"/>
    </source>
</evidence>
<evidence type="ECO:0000256" key="4">
    <source>
        <dbReference type="ARBA" id="ARBA00023242"/>
    </source>
</evidence>
<keyword evidence="8" id="KW-1185">Reference proteome</keyword>
<name>A0AAW0KH07_QUESU</name>
<dbReference type="Pfam" id="PF12174">
    <property type="entry name" value="RST"/>
    <property type="match status" value="1"/>
</dbReference>
<evidence type="ECO:0000313" key="7">
    <source>
        <dbReference type="EMBL" id="KAK7837841.1"/>
    </source>
</evidence>
<evidence type="ECO:0000259" key="6">
    <source>
        <dbReference type="PROSITE" id="PS51879"/>
    </source>
</evidence>
<dbReference type="Proteomes" id="UP000237347">
    <property type="component" value="Unassembled WGS sequence"/>
</dbReference>
<comment type="caution">
    <text evidence="7">The sequence shown here is derived from an EMBL/GenBank/DDBJ whole genome shotgun (WGS) entry which is preliminary data.</text>
</comment>
<dbReference type="InterPro" id="IPR044964">
    <property type="entry name" value="RCD1/SRO1-5"/>
</dbReference>
<feature type="domain" description="PARP catalytic" evidence="5">
    <location>
        <begin position="29"/>
        <end position="251"/>
    </location>
</feature>
<keyword evidence="3" id="KW-0346">Stress response</keyword>
<dbReference type="InterPro" id="IPR022003">
    <property type="entry name" value="RST"/>
</dbReference>
<keyword evidence="4" id="KW-0539">Nucleus</keyword>
<evidence type="ECO:0000256" key="3">
    <source>
        <dbReference type="ARBA" id="ARBA00023016"/>
    </source>
</evidence>
<dbReference type="InterPro" id="IPR012317">
    <property type="entry name" value="Poly(ADP-ribose)pol_cat_dom"/>
</dbReference>
<dbReference type="Pfam" id="PF00644">
    <property type="entry name" value="PARP"/>
    <property type="match status" value="1"/>
</dbReference>
<gene>
    <name evidence="7" type="primary">SRO2_0</name>
    <name evidence="7" type="ORF">CFP56_020677</name>
</gene>
<organism evidence="7 8">
    <name type="scientific">Quercus suber</name>
    <name type="common">Cork oak</name>
    <dbReference type="NCBI Taxonomy" id="58331"/>
    <lineage>
        <taxon>Eukaryota</taxon>
        <taxon>Viridiplantae</taxon>
        <taxon>Streptophyta</taxon>
        <taxon>Embryophyta</taxon>
        <taxon>Tracheophyta</taxon>
        <taxon>Spermatophyta</taxon>
        <taxon>Magnoliopsida</taxon>
        <taxon>eudicotyledons</taxon>
        <taxon>Gunneridae</taxon>
        <taxon>Pentapetalae</taxon>
        <taxon>rosids</taxon>
        <taxon>fabids</taxon>
        <taxon>Fagales</taxon>
        <taxon>Fagaceae</taxon>
        <taxon>Quercus</taxon>
    </lineage>
</organism>
<dbReference type="PROSITE" id="PS51879">
    <property type="entry name" value="RST"/>
    <property type="match status" value="1"/>
</dbReference>
<dbReference type="AlphaFoldDB" id="A0AAW0KH07"/>
<proteinExistence type="predicted"/>
<dbReference type="EMBL" id="PKMF04000320">
    <property type="protein sequence ID" value="KAK7837841.1"/>
    <property type="molecule type" value="Genomic_DNA"/>
</dbReference>
<dbReference type="SUPFAM" id="SSF56399">
    <property type="entry name" value="ADP-ribosylation"/>
    <property type="match status" value="1"/>
</dbReference>
<dbReference type="Gene3D" id="3.90.228.10">
    <property type="match status" value="1"/>
</dbReference>
<protein>
    <submittedName>
        <fullName evidence="7">Inactive poly [adp-ribose] polymerase sro2</fullName>
    </submittedName>
</protein>
<sequence length="327" mass="35885">MDQIQGDVESQISLTIDGDEISDSGSVCDETSPFGLFTGDVFVQIGEGSLEHGMIKRSFLTGMGSVAKYTNVVAIHKNSLSTLTRKARLESFQLFSEAVAEKCGGDANVRLGWFGGTRDEILGIVKHGFSHCGRRPVNGQSYGVGVHLASTQFSIDGALSSDVDEDGLKHILLCRVIMGNMEVICPGSNQFHPSSQNFDSGVDNLLAPRRYIVWSANMNSHIFPIFIINFLSVQANVPKPRTSLMTFSALISILSRFLNPPKMALIDKSYNDFRGNKITKPQFINSLRLIAGDGLLLEVLKPYTQEATAMDVSAKEYKRKLLVDQTR</sequence>
<dbReference type="GO" id="GO:0005634">
    <property type="term" value="C:nucleus"/>
    <property type="evidence" value="ECO:0007669"/>
    <property type="project" value="UniProtKB-SubCell"/>
</dbReference>
<dbReference type="PANTHER" id="PTHR32263:SF14">
    <property type="entry name" value="INACTIVE POLY [ADP-RIBOSE] POLYMERASE SRO2-RELATED"/>
    <property type="match status" value="1"/>
</dbReference>
<comment type="subcellular location">
    <subcellularLocation>
        <location evidence="1">Nucleus</location>
    </subcellularLocation>
</comment>
<evidence type="ECO:0000313" key="8">
    <source>
        <dbReference type="Proteomes" id="UP000237347"/>
    </source>
</evidence>
<evidence type="ECO:0000259" key="5">
    <source>
        <dbReference type="PROSITE" id="PS51059"/>
    </source>
</evidence>
<dbReference type="PANTHER" id="PTHR32263">
    <property type="entry name" value="INACTIVE POLY [ADP-RIBOSE] POLYMERASE SRO4-RELATED"/>
    <property type="match status" value="1"/>
</dbReference>
<evidence type="ECO:0000256" key="2">
    <source>
        <dbReference type="ARBA" id="ARBA00022473"/>
    </source>
</evidence>